<dbReference type="RefSeq" id="WP_184342847.1">
    <property type="nucleotide sequence ID" value="NZ_JACHIG010000011.1"/>
</dbReference>
<proteinExistence type="predicted"/>
<dbReference type="AlphaFoldDB" id="A0A7W7YEI9"/>
<keyword evidence="3" id="KW-1185">Reference proteome</keyword>
<keyword evidence="1" id="KW-0732">Signal</keyword>
<protein>
    <submittedName>
        <fullName evidence="2">YHS domain-containing protein</fullName>
    </submittedName>
</protein>
<accession>A0A7W7YEI9</accession>
<reference evidence="2 3" key="1">
    <citation type="submission" date="2020-08" db="EMBL/GenBank/DDBJ databases">
        <title>Genomic Encyclopedia of Type Strains, Phase IV (KMG-IV): sequencing the most valuable type-strain genomes for metagenomic binning, comparative biology and taxonomic classification.</title>
        <authorList>
            <person name="Goeker M."/>
        </authorList>
    </citation>
    <scope>NUCLEOTIDE SEQUENCE [LARGE SCALE GENOMIC DNA]</scope>
    <source>
        <strain evidence="2 3">DSM 12252</strain>
    </source>
</reference>
<evidence type="ECO:0000313" key="2">
    <source>
        <dbReference type="EMBL" id="MBB5034750.1"/>
    </source>
</evidence>
<gene>
    <name evidence="2" type="ORF">HNQ65_004358</name>
</gene>
<sequence>MKTLFTICALSFASAAMAADKCPISGKPADSSITSTGKDGKTVAFCCEKCKAKFDAKNK</sequence>
<name>A0A7W7YEI9_9BACT</name>
<feature type="signal peptide" evidence="1">
    <location>
        <begin position="1"/>
        <end position="18"/>
    </location>
</feature>
<feature type="chain" id="PRO_5030667932" evidence="1">
    <location>
        <begin position="19"/>
        <end position="59"/>
    </location>
</feature>
<evidence type="ECO:0000313" key="3">
    <source>
        <dbReference type="Proteomes" id="UP000590740"/>
    </source>
</evidence>
<dbReference type="EMBL" id="JACHIG010000011">
    <property type="protein sequence ID" value="MBB5034750.1"/>
    <property type="molecule type" value="Genomic_DNA"/>
</dbReference>
<evidence type="ECO:0000256" key="1">
    <source>
        <dbReference type="SAM" id="SignalP"/>
    </source>
</evidence>
<comment type="caution">
    <text evidence="2">The sequence shown here is derived from an EMBL/GenBank/DDBJ whole genome shotgun (WGS) entry which is preliminary data.</text>
</comment>
<organism evidence="2 3">
    <name type="scientific">Prosthecobacter vanneervenii</name>
    <dbReference type="NCBI Taxonomy" id="48466"/>
    <lineage>
        <taxon>Bacteria</taxon>
        <taxon>Pseudomonadati</taxon>
        <taxon>Verrucomicrobiota</taxon>
        <taxon>Verrucomicrobiia</taxon>
        <taxon>Verrucomicrobiales</taxon>
        <taxon>Verrucomicrobiaceae</taxon>
        <taxon>Prosthecobacter</taxon>
    </lineage>
</organism>
<dbReference type="Proteomes" id="UP000590740">
    <property type="component" value="Unassembled WGS sequence"/>
</dbReference>